<keyword evidence="2 3" id="KW-0802">TPR repeat</keyword>
<dbReference type="PROSITE" id="PS50005">
    <property type="entry name" value="TPR"/>
    <property type="match status" value="2"/>
</dbReference>
<evidence type="ECO:0000256" key="3">
    <source>
        <dbReference type="PROSITE-ProRule" id="PRU00339"/>
    </source>
</evidence>
<dbReference type="Pfam" id="PF00515">
    <property type="entry name" value="TPR_1"/>
    <property type="match status" value="1"/>
</dbReference>
<gene>
    <name evidence="4" type="ORF">PPENT_87.1.T1780017</name>
</gene>
<organism evidence="4 5">
    <name type="scientific">Paramecium pentaurelia</name>
    <dbReference type="NCBI Taxonomy" id="43138"/>
    <lineage>
        <taxon>Eukaryota</taxon>
        <taxon>Sar</taxon>
        <taxon>Alveolata</taxon>
        <taxon>Ciliophora</taxon>
        <taxon>Intramacronucleata</taxon>
        <taxon>Oligohymenophorea</taxon>
        <taxon>Peniculida</taxon>
        <taxon>Parameciidae</taxon>
        <taxon>Paramecium</taxon>
    </lineage>
</organism>
<dbReference type="AlphaFoldDB" id="A0A8S1YIW0"/>
<feature type="repeat" description="TPR" evidence="3">
    <location>
        <begin position="184"/>
        <end position="217"/>
    </location>
</feature>
<evidence type="ECO:0000313" key="5">
    <source>
        <dbReference type="Proteomes" id="UP000689195"/>
    </source>
</evidence>
<protein>
    <recommendedName>
        <fullName evidence="6">Tetratricopeptide repeat protein</fullName>
    </recommendedName>
</protein>
<dbReference type="InterPro" id="IPR051685">
    <property type="entry name" value="Ycf3/AcsC/BcsC/TPR_MFPF"/>
</dbReference>
<keyword evidence="1" id="KW-0677">Repeat</keyword>
<feature type="repeat" description="TPR" evidence="3">
    <location>
        <begin position="354"/>
        <end position="387"/>
    </location>
</feature>
<keyword evidence="5" id="KW-1185">Reference proteome</keyword>
<evidence type="ECO:0000256" key="2">
    <source>
        <dbReference type="ARBA" id="ARBA00022803"/>
    </source>
</evidence>
<accession>A0A8S1YIW0</accession>
<dbReference type="OrthoDB" id="420945at2759"/>
<comment type="caution">
    <text evidence="4">The sequence shown here is derived from an EMBL/GenBank/DDBJ whole genome shotgun (WGS) entry which is preliminary data.</text>
</comment>
<dbReference type="PANTHER" id="PTHR44943:SF4">
    <property type="entry name" value="TPR REPEAT-CONTAINING PROTEIN MJ0798"/>
    <property type="match status" value="1"/>
</dbReference>
<dbReference type="Pfam" id="PF12895">
    <property type="entry name" value="ANAPC3"/>
    <property type="match status" value="1"/>
</dbReference>
<dbReference type="SMART" id="SM00028">
    <property type="entry name" value="TPR"/>
    <property type="match status" value="5"/>
</dbReference>
<evidence type="ECO:0000256" key="1">
    <source>
        <dbReference type="ARBA" id="ARBA00022737"/>
    </source>
</evidence>
<sequence>MSQIMREYMKKCSSEGHDFVQFACLNQSCKEMRIYCFQCIQNDDHFNCHKHSKNLDQLFKFFKQIEEESENLIEKIWSLQESIREQFLELTKTLRVEFHFTKSALLEMNPKKLSEALDKVIKYDEFKTVFLEDVKKCSDDMIIQLNRLISQFEQFQNQEIPQYNFNKIEQSNDSQVNKSNQEQVEKYYQQGYKLFQEDNYEEAIKFINLSLLINPKHLNSLYIKAESLRMCKDYDGAIIFADKVLKIDSNHVNSLYTKADSLRLLGDYKNAIALADKALLIDPMHTDSLYTKNESLRLSGDYKGAILQADEFLLINPNNTNFLYTKDNLIYLIQVNHQECCILDQALNCDPDHELCLASKGACLHSQLKYQEAIIYYNKAIEINPQYSWAKSRRAECKNKLNTQQ</sequence>
<proteinExistence type="predicted"/>
<evidence type="ECO:0000313" key="4">
    <source>
        <dbReference type="EMBL" id="CAD8213408.1"/>
    </source>
</evidence>
<dbReference type="Proteomes" id="UP000689195">
    <property type="component" value="Unassembled WGS sequence"/>
</dbReference>
<dbReference type="EMBL" id="CAJJDO010000178">
    <property type="protein sequence ID" value="CAD8213408.1"/>
    <property type="molecule type" value="Genomic_DNA"/>
</dbReference>
<evidence type="ECO:0008006" key="6">
    <source>
        <dbReference type="Google" id="ProtNLM"/>
    </source>
</evidence>
<name>A0A8S1YIW0_9CILI</name>
<reference evidence="4" key="1">
    <citation type="submission" date="2021-01" db="EMBL/GenBank/DDBJ databases">
        <authorList>
            <consortium name="Genoscope - CEA"/>
            <person name="William W."/>
        </authorList>
    </citation>
    <scope>NUCLEOTIDE SEQUENCE</scope>
</reference>
<dbReference type="InterPro" id="IPR019734">
    <property type="entry name" value="TPR_rpt"/>
</dbReference>
<dbReference type="PANTHER" id="PTHR44943">
    <property type="entry name" value="CELLULOSE SYNTHASE OPERON PROTEIN C"/>
    <property type="match status" value="1"/>
</dbReference>
<dbReference type="Pfam" id="PF13181">
    <property type="entry name" value="TPR_8"/>
    <property type="match status" value="1"/>
</dbReference>